<reference evidence="2" key="1">
    <citation type="journal article" date="2018" name="DNA Res.">
        <title>Multiple hybrid de novo genome assembly of finger millet, an orphan allotetraploid crop.</title>
        <authorList>
            <person name="Hatakeyama M."/>
            <person name="Aluri S."/>
            <person name="Balachadran M.T."/>
            <person name="Sivarajan S.R."/>
            <person name="Patrignani A."/>
            <person name="Gruter S."/>
            <person name="Poveda L."/>
            <person name="Shimizu-Inatsugi R."/>
            <person name="Baeten J."/>
            <person name="Francoijs K.J."/>
            <person name="Nataraja K.N."/>
            <person name="Reddy Y.A.N."/>
            <person name="Phadnis S."/>
            <person name="Ravikumar R.L."/>
            <person name="Schlapbach R."/>
            <person name="Sreeman S.M."/>
            <person name="Shimizu K.K."/>
        </authorList>
    </citation>
    <scope>NUCLEOTIDE SEQUENCE</scope>
</reference>
<evidence type="ECO:0000256" key="1">
    <source>
        <dbReference type="SAM" id="MobiDB-lite"/>
    </source>
</evidence>
<reference evidence="2" key="2">
    <citation type="submission" date="2021-12" db="EMBL/GenBank/DDBJ databases">
        <title>Resequencing data analysis of finger millet.</title>
        <authorList>
            <person name="Hatakeyama M."/>
            <person name="Aluri S."/>
            <person name="Balachadran M.T."/>
            <person name="Sivarajan S.R."/>
            <person name="Poveda L."/>
            <person name="Shimizu-Inatsugi R."/>
            <person name="Schlapbach R."/>
            <person name="Sreeman S.M."/>
            <person name="Shimizu K.K."/>
        </authorList>
    </citation>
    <scope>NUCLEOTIDE SEQUENCE</scope>
</reference>
<feature type="region of interest" description="Disordered" evidence="1">
    <location>
        <begin position="77"/>
        <end position="101"/>
    </location>
</feature>
<evidence type="ECO:0000313" key="3">
    <source>
        <dbReference type="Proteomes" id="UP001054889"/>
    </source>
</evidence>
<organism evidence="2 3">
    <name type="scientific">Eleusine coracana subsp. coracana</name>
    <dbReference type="NCBI Taxonomy" id="191504"/>
    <lineage>
        <taxon>Eukaryota</taxon>
        <taxon>Viridiplantae</taxon>
        <taxon>Streptophyta</taxon>
        <taxon>Embryophyta</taxon>
        <taxon>Tracheophyta</taxon>
        <taxon>Spermatophyta</taxon>
        <taxon>Magnoliopsida</taxon>
        <taxon>Liliopsida</taxon>
        <taxon>Poales</taxon>
        <taxon>Poaceae</taxon>
        <taxon>PACMAD clade</taxon>
        <taxon>Chloridoideae</taxon>
        <taxon>Cynodonteae</taxon>
        <taxon>Eleusininae</taxon>
        <taxon>Eleusine</taxon>
    </lineage>
</organism>
<protein>
    <recommendedName>
        <fullName evidence="4">Peptidase A1 domain-containing protein</fullName>
    </recommendedName>
</protein>
<comment type="caution">
    <text evidence="2">The sequence shown here is derived from an EMBL/GenBank/DDBJ whole genome shotgun (WGS) entry which is preliminary data.</text>
</comment>
<dbReference type="EMBL" id="BQKI01000081">
    <property type="protein sequence ID" value="GJN29333.1"/>
    <property type="molecule type" value="Genomic_DNA"/>
</dbReference>
<dbReference type="Proteomes" id="UP001054889">
    <property type="component" value="Unassembled WGS sequence"/>
</dbReference>
<keyword evidence="3" id="KW-1185">Reference proteome</keyword>
<accession>A0AAV5F3T9</accession>
<proteinExistence type="predicted"/>
<sequence>MTARSMARAASVRHRGGGNGNGGHPTAPVAAGTLGRPETEYLTHFAIGTPQRVALTLDTGAATSCGLSASPARLERFDQPSPVFDPFRFQNHPPRPTSPRA</sequence>
<evidence type="ECO:0000313" key="2">
    <source>
        <dbReference type="EMBL" id="GJN29333.1"/>
    </source>
</evidence>
<feature type="region of interest" description="Disordered" evidence="1">
    <location>
        <begin position="1"/>
        <end position="32"/>
    </location>
</feature>
<dbReference type="AlphaFoldDB" id="A0AAV5F3T9"/>
<evidence type="ECO:0008006" key="4">
    <source>
        <dbReference type="Google" id="ProtNLM"/>
    </source>
</evidence>
<name>A0AAV5F3T9_ELECO</name>
<gene>
    <name evidence="2" type="primary">gb17552</name>
    <name evidence="2" type="ORF">PR202_gb17552</name>
</gene>